<dbReference type="GO" id="GO:0020037">
    <property type="term" value="F:heme binding"/>
    <property type="evidence" value="ECO:0007669"/>
    <property type="project" value="InterPro"/>
</dbReference>
<dbReference type="GO" id="GO:0016705">
    <property type="term" value="F:oxidoreductase activity, acting on paired donors, with incorporation or reduction of molecular oxygen"/>
    <property type="evidence" value="ECO:0007669"/>
    <property type="project" value="InterPro"/>
</dbReference>
<comment type="similarity">
    <text evidence="1 7">Belongs to the cytochrome P450 family.</text>
</comment>
<sequence>MEIPLGALVVFVLLAFAASLFYLLRPLPGGKVSEATDPPLDGGRVLRAPPSPPWGLPLLGHLHLLGGLPHRALRSMAAAHGPVLLLRLARVPAVLVSSAAAADEVMRVRGLAFASRPRNAMAERLLYGARDVAFAPYGEYWRQARRVCVVHLLSARRVSAFRRAREEEAAAMVGRVRVHARATGGGAAAAFDLSELLVAYANAVVSRAAFGDESARSLYGGADRGRELRKVFADATELLGMMPVRELLPWLGWVDTLRGLERKARCTFEALDGVLDKVIDDHRRRRRRERGRRMDNADHRDFVDVLLDVNETDGNEGGIQLDAIEIKAIIMDMFAAGTDATSTPMEWAMAELISHPCRMHKLQDEIRAVVGEAGRITEDHMDRLPYLKAVLKETLRLHPPLPLLVPREPQVDTEIHGYHVAARTQVVINAWAIGRDPAVWGEKAEEFMPERFLGSTVDYRGQSFEMVPFGGGRRGCPGVEFAMATIEMALASLLYHFNWEVAVTANGRLLDMSETNGLTVGLKFGLPLVAMPYFPLI</sequence>
<evidence type="ECO:0000256" key="5">
    <source>
        <dbReference type="ARBA" id="ARBA00023004"/>
    </source>
</evidence>
<keyword evidence="4" id="KW-1133">Transmembrane helix</keyword>
<feature type="binding site" description="axial binding residue" evidence="6">
    <location>
        <position position="476"/>
    </location>
    <ligand>
        <name>heme</name>
        <dbReference type="ChEBI" id="CHEBI:30413"/>
    </ligand>
    <ligandPart>
        <name>Fe</name>
        <dbReference type="ChEBI" id="CHEBI:18248"/>
    </ligandPart>
</feature>
<dbReference type="Proteomes" id="UP000026962">
    <property type="component" value="Chromosome 11"/>
</dbReference>
<dbReference type="Gene3D" id="1.10.630.10">
    <property type="entry name" value="Cytochrome P450"/>
    <property type="match status" value="1"/>
</dbReference>
<dbReference type="Pfam" id="PF00067">
    <property type="entry name" value="p450"/>
    <property type="match status" value="1"/>
</dbReference>
<dbReference type="GO" id="GO:0004497">
    <property type="term" value="F:monooxygenase activity"/>
    <property type="evidence" value="ECO:0007669"/>
    <property type="project" value="UniProtKB-KW"/>
</dbReference>
<dbReference type="eggNOG" id="KOG0156">
    <property type="taxonomic scope" value="Eukaryota"/>
</dbReference>
<keyword evidence="3 6" id="KW-0479">Metal-binding</keyword>
<dbReference type="InterPro" id="IPR002401">
    <property type="entry name" value="Cyt_P450_E_grp-I"/>
</dbReference>
<dbReference type="SUPFAM" id="SSF48264">
    <property type="entry name" value="Cytochrome P450"/>
    <property type="match status" value="1"/>
</dbReference>
<protein>
    <recommendedName>
        <fullName evidence="10">Cytochrome P450</fullName>
    </recommendedName>
</protein>
<evidence type="ECO:0000256" key="2">
    <source>
        <dbReference type="ARBA" id="ARBA00022692"/>
    </source>
</evidence>
<keyword evidence="4" id="KW-0472">Membrane</keyword>
<comment type="cofactor">
    <cofactor evidence="6">
        <name>heme</name>
        <dbReference type="ChEBI" id="CHEBI:30413"/>
    </cofactor>
</comment>
<dbReference type="FunFam" id="1.10.630.10:FF:000079">
    <property type="entry name" value="Cytochrome P450 71A26"/>
    <property type="match status" value="1"/>
</dbReference>
<keyword evidence="7" id="KW-0560">Oxidoreductase</keyword>
<dbReference type="AlphaFoldDB" id="A0A0E0MD07"/>
<keyword evidence="9" id="KW-1185">Reference proteome</keyword>
<reference evidence="8" key="1">
    <citation type="submission" date="2015-04" db="UniProtKB">
        <authorList>
            <consortium name="EnsemblPlants"/>
        </authorList>
    </citation>
    <scope>IDENTIFICATION</scope>
</reference>
<proteinExistence type="inferred from homology"/>
<dbReference type="PRINTS" id="PR00463">
    <property type="entry name" value="EP450I"/>
</dbReference>
<reference evidence="8" key="2">
    <citation type="submission" date="2018-05" db="EMBL/GenBank/DDBJ databases">
        <title>OpunRS2 (Oryza punctata Reference Sequence Version 2).</title>
        <authorList>
            <person name="Zhang J."/>
            <person name="Kudrna D."/>
            <person name="Lee S."/>
            <person name="Talag J."/>
            <person name="Welchert J."/>
            <person name="Wing R.A."/>
        </authorList>
    </citation>
    <scope>NUCLEOTIDE SEQUENCE [LARGE SCALE GENOMIC DNA]</scope>
</reference>
<dbReference type="PRINTS" id="PR00385">
    <property type="entry name" value="P450"/>
</dbReference>
<dbReference type="Gramene" id="OPUNC11G04370.1">
    <property type="protein sequence ID" value="OPUNC11G04370.1"/>
    <property type="gene ID" value="OPUNC11G04370"/>
</dbReference>
<organism evidence="8">
    <name type="scientific">Oryza punctata</name>
    <name type="common">Red rice</name>
    <dbReference type="NCBI Taxonomy" id="4537"/>
    <lineage>
        <taxon>Eukaryota</taxon>
        <taxon>Viridiplantae</taxon>
        <taxon>Streptophyta</taxon>
        <taxon>Embryophyta</taxon>
        <taxon>Tracheophyta</taxon>
        <taxon>Spermatophyta</taxon>
        <taxon>Magnoliopsida</taxon>
        <taxon>Liliopsida</taxon>
        <taxon>Poales</taxon>
        <taxon>Poaceae</taxon>
        <taxon>BOP clade</taxon>
        <taxon>Oryzoideae</taxon>
        <taxon>Oryzeae</taxon>
        <taxon>Oryzinae</taxon>
        <taxon>Oryza</taxon>
    </lineage>
</organism>
<dbReference type="GO" id="GO:0005506">
    <property type="term" value="F:iron ion binding"/>
    <property type="evidence" value="ECO:0007669"/>
    <property type="project" value="InterPro"/>
</dbReference>
<evidence type="ECO:0000313" key="8">
    <source>
        <dbReference type="EnsemblPlants" id="OPUNC11G04370.1"/>
    </source>
</evidence>
<keyword evidence="5 6" id="KW-0408">Iron</keyword>
<evidence type="ECO:0000256" key="6">
    <source>
        <dbReference type="PIRSR" id="PIRSR602401-1"/>
    </source>
</evidence>
<dbReference type="InterPro" id="IPR036396">
    <property type="entry name" value="Cyt_P450_sf"/>
</dbReference>
<keyword evidence="7" id="KW-0503">Monooxygenase</keyword>
<dbReference type="PROSITE" id="PS00086">
    <property type="entry name" value="CYTOCHROME_P450"/>
    <property type="match status" value="1"/>
</dbReference>
<name>A0A0E0MD07_ORYPU</name>
<dbReference type="PANTHER" id="PTHR47955">
    <property type="entry name" value="CYTOCHROME P450 FAMILY 71 PROTEIN"/>
    <property type="match status" value="1"/>
</dbReference>
<dbReference type="OMA" id="EAMINAP"/>
<dbReference type="InterPro" id="IPR001128">
    <property type="entry name" value="Cyt_P450"/>
</dbReference>
<evidence type="ECO:0008006" key="10">
    <source>
        <dbReference type="Google" id="ProtNLM"/>
    </source>
</evidence>
<accession>A0A0E0MD07</accession>
<dbReference type="EnsemblPlants" id="OPUNC11G04370.1">
    <property type="protein sequence ID" value="OPUNC11G04370.1"/>
    <property type="gene ID" value="OPUNC11G04370"/>
</dbReference>
<keyword evidence="6 7" id="KW-0349">Heme</keyword>
<evidence type="ECO:0000256" key="4">
    <source>
        <dbReference type="ARBA" id="ARBA00022989"/>
    </source>
</evidence>
<dbReference type="STRING" id="4537.A0A0E0MD07"/>
<dbReference type="InterPro" id="IPR017972">
    <property type="entry name" value="Cyt_P450_CS"/>
</dbReference>
<evidence type="ECO:0000256" key="7">
    <source>
        <dbReference type="RuleBase" id="RU000461"/>
    </source>
</evidence>
<keyword evidence="2" id="KW-0812">Transmembrane</keyword>
<evidence type="ECO:0000256" key="3">
    <source>
        <dbReference type="ARBA" id="ARBA00022723"/>
    </source>
</evidence>
<dbReference type="PANTHER" id="PTHR47955:SF15">
    <property type="entry name" value="CYTOCHROME P450 71A2-LIKE"/>
    <property type="match status" value="1"/>
</dbReference>
<evidence type="ECO:0000313" key="9">
    <source>
        <dbReference type="Proteomes" id="UP000026962"/>
    </source>
</evidence>
<dbReference type="HOGENOM" id="CLU_001570_4_1_1"/>
<evidence type="ECO:0000256" key="1">
    <source>
        <dbReference type="ARBA" id="ARBA00010617"/>
    </source>
</evidence>